<evidence type="ECO:0000256" key="1">
    <source>
        <dbReference type="SAM" id="SignalP"/>
    </source>
</evidence>
<dbReference type="AlphaFoldDB" id="A0A108T3G5"/>
<keyword evidence="4" id="KW-1185">Reference proteome</keyword>
<keyword evidence="1" id="KW-0732">Signal</keyword>
<feature type="signal peptide" evidence="1">
    <location>
        <begin position="1"/>
        <end position="18"/>
    </location>
</feature>
<proteinExistence type="predicted"/>
<dbReference type="PANTHER" id="PTHR34406">
    <property type="entry name" value="PROTEIN YCEI"/>
    <property type="match status" value="1"/>
</dbReference>
<feature type="domain" description="Lipid/polyisoprenoid-binding YceI-like" evidence="2">
    <location>
        <begin position="22"/>
        <end position="188"/>
    </location>
</feature>
<dbReference type="EMBL" id="LRGC01000018">
    <property type="protein sequence ID" value="KWR52711.1"/>
    <property type="molecule type" value="Genomic_DNA"/>
</dbReference>
<dbReference type="InterPro" id="IPR007372">
    <property type="entry name" value="Lipid/polyisoprenoid-bd_YceI"/>
</dbReference>
<name>A0A108T3G5_BACSE</name>
<dbReference type="SMART" id="SM00867">
    <property type="entry name" value="YceI"/>
    <property type="match status" value="1"/>
</dbReference>
<sequence precursor="true">MKNILLFLLFMTAASINAQTVMWTDDPEHTRIGFEVKHAGLSFVSGYFSDFDITVRQKNGDCTNTDIRVEVRTASVSTGVEARNKHLRSSDFFDVERFPMMVFKSTEMKMLGTDKGEIYGELTLHGITKKVRFDVMLIGRKESPVSGKETAGFRLQGVIRCSDFQLGSKYIPTMISDNVHVVVDCEFSPRQGELDI</sequence>
<comment type="caution">
    <text evidence="3">The sequence shown here is derived from an EMBL/GenBank/DDBJ whole genome shotgun (WGS) entry which is preliminary data.</text>
</comment>
<organism evidence="3 4">
    <name type="scientific">Bacteroides stercoris</name>
    <dbReference type="NCBI Taxonomy" id="46506"/>
    <lineage>
        <taxon>Bacteria</taxon>
        <taxon>Pseudomonadati</taxon>
        <taxon>Bacteroidota</taxon>
        <taxon>Bacteroidia</taxon>
        <taxon>Bacteroidales</taxon>
        <taxon>Bacteroidaceae</taxon>
        <taxon>Bacteroides</taxon>
    </lineage>
</organism>
<evidence type="ECO:0000313" key="3">
    <source>
        <dbReference type="EMBL" id="KWR52711.1"/>
    </source>
</evidence>
<dbReference type="InterPro" id="IPR036761">
    <property type="entry name" value="TTHA0802/YceI-like_sf"/>
</dbReference>
<dbReference type="Proteomes" id="UP000056419">
    <property type="component" value="Unassembled WGS sequence"/>
</dbReference>
<accession>A0A108T3G5</accession>
<dbReference type="RefSeq" id="WP_060386378.1">
    <property type="nucleotide sequence ID" value="NZ_CP081916.1"/>
</dbReference>
<protein>
    <recommendedName>
        <fullName evidence="2">Lipid/polyisoprenoid-binding YceI-like domain-containing protein</fullName>
    </recommendedName>
</protein>
<dbReference type="PANTHER" id="PTHR34406:SF1">
    <property type="entry name" value="PROTEIN YCEI"/>
    <property type="match status" value="1"/>
</dbReference>
<gene>
    <name evidence="3" type="ORF">AA415_02760</name>
</gene>
<dbReference type="Gene3D" id="2.40.128.110">
    <property type="entry name" value="Lipid/polyisoprenoid-binding, YceI-like"/>
    <property type="match status" value="1"/>
</dbReference>
<feature type="chain" id="PRO_5007130634" description="Lipid/polyisoprenoid-binding YceI-like domain-containing protein" evidence="1">
    <location>
        <begin position="19"/>
        <end position="196"/>
    </location>
</feature>
<dbReference type="Pfam" id="PF04264">
    <property type="entry name" value="YceI"/>
    <property type="match status" value="1"/>
</dbReference>
<reference evidence="3 4" key="1">
    <citation type="journal article" date="2016" name="BMC Genomics">
        <title>Type VI secretion systems of human gut Bacteroidales segregate into three genetic architectures, two of which are contained on mobile genetic elements.</title>
        <authorList>
            <person name="Coyne M.J."/>
            <person name="Roelofs K.G."/>
            <person name="Comstock L.E."/>
        </authorList>
    </citation>
    <scope>NUCLEOTIDE SEQUENCE [LARGE SCALE GENOMIC DNA]</scope>
    <source>
        <strain evidence="3 4">CL09T03C01</strain>
    </source>
</reference>
<dbReference type="SUPFAM" id="SSF101874">
    <property type="entry name" value="YceI-like"/>
    <property type="match status" value="1"/>
</dbReference>
<evidence type="ECO:0000313" key="4">
    <source>
        <dbReference type="Proteomes" id="UP000056419"/>
    </source>
</evidence>
<dbReference type="STRING" id="46506.AA415_02760"/>
<evidence type="ECO:0000259" key="2">
    <source>
        <dbReference type="SMART" id="SM00867"/>
    </source>
</evidence>
<dbReference type="PATRIC" id="fig|46506.5.peg.2970"/>